<dbReference type="GO" id="GO:1902670">
    <property type="term" value="F:carbon dioxide binding"/>
    <property type="evidence" value="ECO:0007669"/>
    <property type="project" value="TreeGrafter"/>
</dbReference>
<dbReference type="InterPro" id="IPR001109">
    <property type="entry name" value="Hydrogenase_HupF/HypC"/>
</dbReference>
<evidence type="ECO:0000256" key="1">
    <source>
        <dbReference type="ARBA" id="ARBA00006018"/>
    </source>
</evidence>
<evidence type="ECO:0000313" key="2">
    <source>
        <dbReference type="EMBL" id="MBI5132783.1"/>
    </source>
</evidence>
<sequence>MCVGVPMTVISSDGATALCERRGEQRRVSTALVGEVAVGAQVLVFIDSAVRLLDPDEAQQIDDALDGLAAAMEGRPFEHLFADLIDREPELPAHLRPERH</sequence>
<reference evidence="2" key="1">
    <citation type="submission" date="2020-07" db="EMBL/GenBank/DDBJ databases">
        <title>Huge and variable diversity of episymbiotic CPR bacteria and DPANN archaea in groundwater ecosystems.</title>
        <authorList>
            <person name="He C.Y."/>
            <person name="Keren R."/>
            <person name="Whittaker M."/>
            <person name="Farag I.F."/>
            <person name="Doudna J."/>
            <person name="Cate J.H.D."/>
            <person name="Banfield J.F."/>
        </authorList>
    </citation>
    <scope>NUCLEOTIDE SEQUENCE</scope>
    <source>
        <strain evidence="2">NC_groundwater_1818_Pr3_B-0.1um_66_35</strain>
    </source>
</reference>
<dbReference type="Gene3D" id="2.30.30.140">
    <property type="match status" value="1"/>
</dbReference>
<dbReference type="NCBIfam" id="TIGR00074">
    <property type="entry name" value="hypC_hupF"/>
    <property type="match status" value="1"/>
</dbReference>
<dbReference type="PANTHER" id="PTHR35177">
    <property type="entry name" value="HYDROGENASE MATURATION FACTOR HYBG"/>
    <property type="match status" value="1"/>
</dbReference>
<dbReference type="EMBL" id="JACRJB010000069">
    <property type="protein sequence ID" value="MBI5132783.1"/>
    <property type="molecule type" value="Genomic_DNA"/>
</dbReference>
<evidence type="ECO:0000313" key="3">
    <source>
        <dbReference type="Proteomes" id="UP000782519"/>
    </source>
</evidence>
<comment type="caution">
    <text evidence="2">The sequence shown here is derived from an EMBL/GenBank/DDBJ whole genome shotgun (WGS) entry which is preliminary data.</text>
</comment>
<organism evidence="2 3">
    <name type="scientific">Rhodopseudomonas palustris</name>
    <dbReference type="NCBI Taxonomy" id="1076"/>
    <lineage>
        <taxon>Bacteria</taxon>
        <taxon>Pseudomonadati</taxon>
        <taxon>Pseudomonadota</taxon>
        <taxon>Alphaproteobacteria</taxon>
        <taxon>Hyphomicrobiales</taxon>
        <taxon>Nitrobacteraceae</taxon>
        <taxon>Rhodopseudomonas</taxon>
    </lineage>
</organism>
<dbReference type="PANTHER" id="PTHR35177:SF2">
    <property type="entry name" value="HYDROGENASE MATURATION FACTOR HYBG"/>
    <property type="match status" value="1"/>
</dbReference>
<dbReference type="SUPFAM" id="SSF159127">
    <property type="entry name" value="HupF/HypC-like"/>
    <property type="match status" value="1"/>
</dbReference>
<dbReference type="GO" id="GO:0051604">
    <property type="term" value="P:protein maturation"/>
    <property type="evidence" value="ECO:0007669"/>
    <property type="project" value="TreeGrafter"/>
</dbReference>
<proteinExistence type="inferred from homology"/>
<dbReference type="AlphaFoldDB" id="A0A933S690"/>
<dbReference type="Pfam" id="PF01455">
    <property type="entry name" value="HupF_HypC"/>
    <property type="match status" value="1"/>
</dbReference>
<accession>A0A933S690</accession>
<dbReference type="PRINTS" id="PR00445">
    <property type="entry name" value="HUPFHYPC"/>
</dbReference>
<name>A0A933S690_RHOPL</name>
<comment type="similarity">
    <text evidence="1">Belongs to the HupF/HypC family.</text>
</comment>
<dbReference type="GO" id="GO:0005506">
    <property type="term" value="F:iron ion binding"/>
    <property type="evidence" value="ECO:0007669"/>
    <property type="project" value="TreeGrafter"/>
</dbReference>
<protein>
    <submittedName>
        <fullName evidence="2">HypC/HybG/HupF family hydrogenase formation chaperone</fullName>
    </submittedName>
</protein>
<gene>
    <name evidence="2" type="ORF">HZA66_25370</name>
</gene>
<dbReference type="Proteomes" id="UP000782519">
    <property type="component" value="Unassembled WGS sequence"/>
</dbReference>